<evidence type="ECO:0000313" key="2">
    <source>
        <dbReference type="EMBL" id="SEF55853.1"/>
    </source>
</evidence>
<keyword evidence="1" id="KW-0472">Membrane</keyword>
<evidence type="ECO:0000256" key="1">
    <source>
        <dbReference type="SAM" id="Phobius"/>
    </source>
</evidence>
<feature type="transmembrane region" description="Helical" evidence="1">
    <location>
        <begin position="7"/>
        <end position="35"/>
    </location>
</feature>
<protein>
    <submittedName>
        <fullName evidence="2">Uncharacterized protein</fullName>
    </submittedName>
</protein>
<evidence type="ECO:0000313" key="3">
    <source>
        <dbReference type="Proteomes" id="UP000236721"/>
    </source>
</evidence>
<keyword evidence="1" id="KW-0812">Transmembrane</keyword>
<keyword evidence="3" id="KW-1185">Reference proteome</keyword>
<dbReference type="Proteomes" id="UP000236721">
    <property type="component" value="Unassembled WGS sequence"/>
</dbReference>
<gene>
    <name evidence="2" type="ORF">SAMN04488244_10260</name>
</gene>
<sequence length="78" mass="8700">MSKWLPLFTAVSLAFAISIGVFIYFSGLQLIVYSAPEWKNSWLAIAGQSLWFFSCLFAAIYGIEYALQKAKLHFSGAV</sequence>
<keyword evidence="1" id="KW-1133">Transmembrane helix</keyword>
<accession>A0A1H5SZ47</accession>
<dbReference type="AlphaFoldDB" id="A0A1H5SZ47"/>
<dbReference type="OrthoDB" id="5878804at2"/>
<dbReference type="RefSeq" id="WP_103878676.1">
    <property type="nucleotide sequence ID" value="NZ_FNVG01000002.1"/>
</dbReference>
<feature type="transmembrane region" description="Helical" evidence="1">
    <location>
        <begin position="41"/>
        <end position="63"/>
    </location>
</feature>
<organism evidence="2 3">
    <name type="scientific">Vibrio hangzhouensis</name>
    <dbReference type="NCBI Taxonomy" id="462991"/>
    <lineage>
        <taxon>Bacteria</taxon>
        <taxon>Pseudomonadati</taxon>
        <taxon>Pseudomonadota</taxon>
        <taxon>Gammaproteobacteria</taxon>
        <taxon>Vibrionales</taxon>
        <taxon>Vibrionaceae</taxon>
        <taxon>Vibrio</taxon>
    </lineage>
</organism>
<dbReference type="EMBL" id="FNVG01000002">
    <property type="protein sequence ID" value="SEF55853.1"/>
    <property type="molecule type" value="Genomic_DNA"/>
</dbReference>
<proteinExistence type="predicted"/>
<reference evidence="3" key="1">
    <citation type="submission" date="2016-10" db="EMBL/GenBank/DDBJ databases">
        <authorList>
            <person name="Varghese N."/>
            <person name="Submissions S."/>
        </authorList>
    </citation>
    <scope>NUCLEOTIDE SEQUENCE [LARGE SCALE GENOMIC DNA]</scope>
    <source>
        <strain evidence="3">CGMCC 1.7062</strain>
    </source>
</reference>
<name>A0A1H5SZ47_9VIBR</name>